<accession>H1VY03</accession>
<name>H1VY03_COLHI</name>
<evidence type="ECO:0000256" key="1">
    <source>
        <dbReference type="SAM" id="MobiDB-lite"/>
    </source>
</evidence>
<dbReference type="EMBL" id="CACQ02007447">
    <property type="protein sequence ID" value="CCF45115.1"/>
    <property type="molecule type" value="Genomic_DNA"/>
</dbReference>
<feature type="region of interest" description="Disordered" evidence="1">
    <location>
        <begin position="53"/>
        <end position="75"/>
    </location>
</feature>
<proteinExistence type="predicted"/>
<dbReference type="Proteomes" id="UP000007174">
    <property type="component" value="Unassembled WGS sequence"/>
</dbReference>
<gene>
    <name evidence="2" type="ORF">CH063_14301</name>
</gene>
<protein>
    <submittedName>
        <fullName evidence="2">Uncharacterized protein</fullName>
    </submittedName>
</protein>
<evidence type="ECO:0000313" key="2">
    <source>
        <dbReference type="EMBL" id="CCF45115.1"/>
    </source>
</evidence>
<organism evidence="2 3">
    <name type="scientific">Colletotrichum higginsianum (strain IMI 349063)</name>
    <name type="common">Crucifer anthracnose fungus</name>
    <dbReference type="NCBI Taxonomy" id="759273"/>
    <lineage>
        <taxon>Eukaryota</taxon>
        <taxon>Fungi</taxon>
        <taxon>Dikarya</taxon>
        <taxon>Ascomycota</taxon>
        <taxon>Pezizomycotina</taxon>
        <taxon>Sordariomycetes</taxon>
        <taxon>Hypocreomycetidae</taxon>
        <taxon>Glomerellales</taxon>
        <taxon>Glomerellaceae</taxon>
        <taxon>Colletotrichum</taxon>
        <taxon>Colletotrichum destructivum species complex</taxon>
    </lineage>
</organism>
<feature type="compositionally biased region" description="Polar residues" evidence="1">
    <location>
        <begin position="53"/>
        <end position="66"/>
    </location>
</feature>
<evidence type="ECO:0000313" key="3">
    <source>
        <dbReference type="Proteomes" id="UP000007174"/>
    </source>
</evidence>
<dbReference type="HOGENOM" id="CLU_2677708_0_0_1"/>
<reference evidence="3" key="1">
    <citation type="journal article" date="2012" name="Nat. Genet.">
        <title>Lifestyle transitions in plant pathogenic Colletotrichum fungi deciphered by genome and transcriptome analyses.</title>
        <authorList>
            <person name="O'Connell R.J."/>
            <person name="Thon M.R."/>
            <person name="Hacquard S."/>
            <person name="Amyotte S.G."/>
            <person name="Kleemann J."/>
            <person name="Torres M.F."/>
            <person name="Damm U."/>
            <person name="Buiate E.A."/>
            <person name="Epstein L."/>
            <person name="Alkan N."/>
            <person name="Altmueller J."/>
            <person name="Alvarado-Balderrama L."/>
            <person name="Bauser C.A."/>
            <person name="Becker C."/>
            <person name="Birren B.W."/>
            <person name="Chen Z."/>
            <person name="Choi J."/>
            <person name="Crouch J.A."/>
            <person name="Duvick J.P."/>
            <person name="Farman M.A."/>
            <person name="Gan P."/>
            <person name="Heiman D."/>
            <person name="Henrissat B."/>
            <person name="Howard R.J."/>
            <person name="Kabbage M."/>
            <person name="Koch C."/>
            <person name="Kracher B."/>
            <person name="Kubo Y."/>
            <person name="Law A.D."/>
            <person name="Lebrun M.-H."/>
            <person name="Lee Y.-H."/>
            <person name="Miyara I."/>
            <person name="Moore N."/>
            <person name="Neumann U."/>
            <person name="Nordstroem K."/>
            <person name="Panaccione D.G."/>
            <person name="Panstruga R."/>
            <person name="Place M."/>
            <person name="Proctor R.H."/>
            <person name="Prusky D."/>
            <person name="Rech G."/>
            <person name="Reinhardt R."/>
            <person name="Rollins J.A."/>
            <person name="Rounsley S."/>
            <person name="Schardl C.L."/>
            <person name="Schwartz D.C."/>
            <person name="Shenoy N."/>
            <person name="Shirasu K."/>
            <person name="Sikhakolli U.R."/>
            <person name="Stueber K."/>
            <person name="Sukno S.A."/>
            <person name="Sweigard J.A."/>
            <person name="Takano Y."/>
            <person name="Takahara H."/>
            <person name="Trail F."/>
            <person name="van der Does H.C."/>
            <person name="Voll L.M."/>
            <person name="Will I."/>
            <person name="Young S."/>
            <person name="Zeng Q."/>
            <person name="Zhang J."/>
            <person name="Zhou S."/>
            <person name="Dickman M.B."/>
            <person name="Schulze-Lefert P."/>
            <person name="Ver Loren van Themaat E."/>
            <person name="Ma L.-J."/>
            <person name="Vaillancourt L.J."/>
        </authorList>
    </citation>
    <scope>NUCLEOTIDE SEQUENCE [LARGE SCALE GENOMIC DNA]</scope>
    <source>
        <strain evidence="3">IMI 349063</strain>
    </source>
</reference>
<feature type="non-terminal residue" evidence="2">
    <location>
        <position position="75"/>
    </location>
</feature>
<sequence length="75" mass="7700">MLGGLLATGCFGGSTASCKIFLPSVTTFLSTSAALKLGLRWAFFLVLFRSRGRSSSLKAENPTGISANGFAPGAL</sequence>
<dbReference type="AlphaFoldDB" id="H1VY03"/>